<feature type="compositionally biased region" description="Basic and acidic residues" evidence="1">
    <location>
        <begin position="98"/>
        <end position="127"/>
    </location>
</feature>
<dbReference type="RefSeq" id="WP_085773255.1">
    <property type="nucleotide sequence ID" value="NZ_AP027149.1"/>
</dbReference>
<proteinExistence type="predicted"/>
<accession>A0A1W6MZW9</accession>
<organism evidence="2 3">
    <name type="scientific">Methylocystis bryophila</name>
    <dbReference type="NCBI Taxonomy" id="655015"/>
    <lineage>
        <taxon>Bacteria</taxon>
        <taxon>Pseudomonadati</taxon>
        <taxon>Pseudomonadota</taxon>
        <taxon>Alphaproteobacteria</taxon>
        <taxon>Hyphomicrobiales</taxon>
        <taxon>Methylocystaceae</taxon>
        <taxon>Methylocystis</taxon>
    </lineage>
</organism>
<feature type="region of interest" description="Disordered" evidence="1">
    <location>
        <begin position="44"/>
        <end position="145"/>
    </location>
</feature>
<evidence type="ECO:0000313" key="3">
    <source>
        <dbReference type="Proteomes" id="UP000193978"/>
    </source>
</evidence>
<evidence type="ECO:0000313" key="2">
    <source>
        <dbReference type="EMBL" id="ARN83103.1"/>
    </source>
</evidence>
<name>A0A1W6MZW9_9HYPH</name>
<evidence type="ECO:0000256" key="1">
    <source>
        <dbReference type="SAM" id="MobiDB-lite"/>
    </source>
</evidence>
<protein>
    <submittedName>
        <fullName evidence="2">Uncharacterized protein</fullName>
    </submittedName>
</protein>
<dbReference type="KEGG" id="mbry:B1812_20735"/>
<gene>
    <name evidence="2" type="ORF">B1812_20735</name>
</gene>
<dbReference type="EMBL" id="CP019948">
    <property type="protein sequence ID" value="ARN83103.1"/>
    <property type="molecule type" value="Genomic_DNA"/>
</dbReference>
<keyword evidence="3" id="KW-1185">Reference proteome</keyword>
<reference evidence="2 3" key="1">
    <citation type="submission" date="2017-02" db="EMBL/GenBank/DDBJ databases">
        <authorList>
            <person name="Peterson S.W."/>
        </authorList>
    </citation>
    <scope>NUCLEOTIDE SEQUENCE [LARGE SCALE GENOMIC DNA]</scope>
    <source>
        <strain evidence="2 3">S285</strain>
    </source>
</reference>
<sequence>MQIDFQAHCEDALKVSVTIKSREEFERFTDQLFVVAEVLWPSPYDEVDEEEDQAERPEPGNEAQPRPKTRGALTPEELRARKDRRNAQNRSYIAQMTPEERAEFRRRRTAQERARRENARRVAEEISRASTEQELTDYSRAAAAE</sequence>
<dbReference type="AlphaFoldDB" id="A0A1W6MZW9"/>
<dbReference type="Proteomes" id="UP000193978">
    <property type="component" value="Chromosome"/>
</dbReference>